<evidence type="ECO:0000256" key="6">
    <source>
        <dbReference type="ARBA" id="ARBA00022691"/>
    </source>
</evidence>
<dbReference type="EMBL" id="JAMSCK010000004">
    <property type="protein sequence ID" value="MCM8570252.1"/>
    <property type="molecule type" value="Genomic_DNA"/>
</dbReference>
<comment type="function">
    <text evidence="7">Catalyzes the methyl esterification of L-isoaspartyl residues in peptides and proteins that result from spontaneous decomposition of normal L-aspartyl and L-asparaginyl residues. It plays a role in the repair and/or degradation of damaged proteins.</text>
</comment>
<comment type="subcellular location">
    <subcellularLocation>
        <location evidence="1 7">Cytoplasm</location>
    </subcellularLocation>
</comment>
<keyword evidence="3 7" id="KW-0963">Cytoplasm</keyword>
<comment type="similarity">
    <text evidence="2 7">Belongs to the methyltransferase superfamily. L-isoaspartyl/D-aspartyl protein methyltransferase family.</text>
</comment>
<sequence>MKGSFFILFILLFFYVPYPQQDKYQRSRSQMVERQIAARGIENKATLNAMRKVERHRLVPKDQVRSAYQDRPLPIGHGQTISQPYIVAYMTELIGPRPGMKVLEIGTGSGYQAAVLAEIVDEVYTIEIIEPLGVNAKSNLKKLGYSNINTKIGDGFYGWEDHAPFDAIVVTAASEYIPPPLIEQLKEGGKMVIPVGAPFTTQQLMLVEKKKDGKWKTKNLLPVRFVPFTRN</sequence>
<evidence type="ECO:0000313" key="9">
    <source>
        <dbReference type="Proteomes" id="UP001155077"/>
    </source>
</evidence>
<dbReference type="Gene3D" id="3.40.50.150">
    <property type="entry name" value="Vaccinia Virus protein VP39"/>
    <property type="match status" value="1"/>
</dbReference>
<evidence type="ECO:0000256" key="5">
    <source>
        <dbReference type="ARBA" id="ARBA00022679"/>
    </source>
</evidence>
<dbReference type="HAMAP" id="MF_00090">
    <property type="entry name" value="PIMT"/>
    <property type="match status" value="1"/>
</dbReference>
<evidence type="ECO:0000313" key="8">
    <source>
        <dbReference type="EMBL" id="MCM8570252.1"/>
    </source>
</evidence>
<gene>
    <name evidence="7" type="primary">pcm</name>
    <name evidence="8" type="ORF">NE848_12735</name>
</gene>
<dbReference type="PANTHER" id="PTHR11579:SF0">
    <property type="entry name" value="PROTEIN-L-ISOASPARTATE(D-ASPARTATE) O-METHYLTRANSFERASE"/>
    <property type="match status" value="1"/>
</dbReference>
<comment type="caution">
    <text evidence="8">The sequence shown here is derived from an EMBL/GenBank/DDBJ whole genome shotgun (WGS) entry which is preliminary data.</text>
</comment>
<dbReference type="NCBIfam" id="NF001453">
    <property type="entry name" value="PRK00312.1"/>
    <property type="match status" value="1"/>
</dbReference>
<dbReference type="CDD" id="cd02440">
    <property type="entry name" value="AdoMet_MTases"/>
    <property type="match status" value="1"/>
</dbReference>
<dbReference type="PROSITE" id="PS01279">
    <property type="entry name" value="PCMT"/>
    <property type="match status" value="1"/>
</dbReference>
<reference evidence="8" key="1">
    <citation type="submission" date="2022-06" db="EMBL/GenBank/DDBJ databases">
        <title>Gramella sediminis sp. nov., isolated from deep-sea sediment of the Indian Ocean.</title>
        <authorList>
            <person name="Yang L."/>
        </authorList>
    </citation>
    <scope>NUCLEOTIDE SEQUENCE</scope>
    <source>
        <strain evidence="8">HMD3159</strain>
    </source>
</reference>
<proteinExistence type="inferred from homology"/>
<keyword evidence="5 7" id="KW-0808">Transferase</keyword>
<dbReference type="InterPro" id="IPR000682">
    <property type="entry name" value="PCMT"/>
</dbReference>
<dbReference type="Proteomes" id="UP001155077">
    <property type="component" value="Unassembled WGS sequence"/>
</dbReference>
<dbReference type="GO" id="GO:0032259">
    <property type="term" value="P:methylation"/>
    <property type="evidence" value="ECO:0007669"/>
    <property type="project" value="UniProtKB-KW"/>
</dbReference>
<dbReference type="NCBIfam" id="TIGR00080">
    <property type="entry name" value="pimt"/>
    <property type="match status" value="1"/>
</dbReference>
<accession>A0ABT0Z530</accession>
<comment type="catalytic activity">
    <reaction evidence="7">
        <text>[protein]-L-isoaspartate + S-adenosyl-L-methionine = [protein]-L-isoaspartate alpha-methyl ester + S-adenosyl-L-homocysteine</text>
        <dbReference type="Rhea" id="RHEA:12705"/>
        <dbReference type="Rhea" id="RHEA-COMP:12143"/>
        <dbReference type="Rhea" id="RHEA-COMP:12144"/>
        <dbReference type="ChEBI" id="CHEBI:57856"/>
        <dbReference type="ChEBI" id="CHEBI:59789"/>
        <dbReference type="ChEBI" id="CHEBI:90596"/>
        <dbReference type="ChEBI" id="CHEBI:90598"/>
        <dbReference type="EC" id="2.1.1.77"/>
    </reaction>
</comment>
<keyword evidence="6 7" id="KW-0949">S-adenosyl-L-methionine</keyword>
<protein>
    <recommendedName>
        <fullName evidence="7">Protein-L-isoaspartate O-methyltransferase</fullName>
        <ecNumber evidence="7">2.1.1.77</ecNumber>
    </recommendedName>
    <alternativeName>
        <fullName evidence="7">L-isoaspartyl protein carboxyl methyltransferase</fullName>
    </alternativeName>
    <alternativeName>
        <fullName evidence="7">Protein L-isoaspartyl methyltransferase</fullName>
    </alternativeName>
    <alternativeName>
        <fullName evidence="7">Protein-beta-aspartate methyltransferase</fullName>
        <shortName evidence="7">PIMT</shortName>
    </alternativeName>
</protein>
<organism evidence="8 9">
    <name type="scientific">Gramella jeungdoensis</name>
    <dbReference type="NCBI Taxonomy" id="708091"/>
    <lineage>
        <taxon>Bacteria</taxon>
        <taxon>Pseudomonadati</taxon>
        <taxon>Bacteroidota</taxon>
        <taxon>Flavobacteriia</taxon>
        <taxon>Flavobacteriales</taxon>
        <taxon>Flavobacteriaceae</taxon>
        <taxon>Christiangramia</taxon>
    </lineage>
</organism>
<name>A0ABT0Z530_9FLAO</name>
<dbReference type="Pfam" id="PF01135">
    <property type="entry name" value="PCMT"/>
    <property type="match status" value="1"/>
</dbReference>
<dbReference type="InterPro" id="IPR029063">
    <property type="entry name" value="SAM-dependent_MTases_sf"/>
</dbReference>
<evidence type="ECO:0000256" key="3">
    <source>
        <dbReference type="ARBA" id="ARBA00022490"/>
    </source>
</evidence>
<dbReference type="EC" id="2.1.1.77" evidence="7"/>
<evidence type="ECO:0000256" key="2">
    <source>
        <dbReference type="ARBA" id="ARBA00005369"/>
    </source>
</evidence>
<dbReference type="RefSeq" id="WP_252114166.1">
    <property type="nucleotide sequence ID" value="NZ_JAMSCK010000004.1"/>
</dbReference>
<evidence type="ECO:0000256" key="4">
    <source>
        <dbReference type="ARBA" id="ARBA00022603"/>
    </source>
</evidence>
<feature type="active site" evidence="7">
    <location>
        <position position="82"/>
    </location>
</feature>
<dbReference type="GO" id="GO:0004719">
    <property type="term" value="F:protein-L-isoaspartate (D-aspartate) O-methyltransferase activity"/>
    <property type="evidence" value="ECO:0007669"/>
    <property type="project" value="UniProtKB-EC"/>
</dbReference>
<dbReference type="PANTHER" id="PTHR11579">
    <property type="entry name" value="PROTEIN-L-ISOASPARTATE O-METHYLTRANSFERASE"/>
    <property type="match status" value="1"/>
</dbReference>
<keyword evidence="4 7" id="KW-0489">Methyltransferase</keyword>
<dbReference type="SUPFAM" id="SSF53335">
    <property type="entry name" value="S-adenosyl-L-methionine-dependent methyltransferases"/>
    <property type="match status" value="1"/>
</dbReference>
<evidence type="ECO:0000256" key="7">
    <source>
        <dbReference type="HAMAP-Rule" id="MF_00090"/>
    </source>
</evidence>
<evidence type="ECO:0000256" key="1">
    <source>
        <dbReference type="ARBA" id="ARBA00004496"/>
    </source>
</evidence>
<keyword evidence="9" id="KW-1185">Reference proteome</keyword>